<keyword evidence="2" id="KW-1185">Reference proteome</keyword>
<dbReference type="AlphaFoldDB" id="A0A517ZHR9"/>
<reference evidence="1 2" key="1">
    <citation type="submission" date="2019-02" db="EMBL/GenBank/DDBJ databases">
        <title>Deep-cultivation of Planctomycetes and their phenomic and genomic characterization uncovers novel biology.</title>
        <authorList>
            <person name="Wiegand S."/>
            <person name="Jogler M."/>
            <person name="Boedeker C."/>
            <person name="Pinto D."/>
            <person name="Vollmers J."/>
            <person name="Rivas-Marin E."/>
            <person name="Kohn T."/>
            <person name="Peeters S.H."/>
            <person name="Heuer A."/>
            <person name="Rast P."/>
            <person name="Oberbeckmann S."/>
            <person name="Bunk B."/>
            <person name="Jeske O."/>
            <person name="Meyerdierks A."/>
            <person name="Storesund J.E."/>
            <person name="Kallscheuer N."/>
            <person name="Luecker S."/>
            <person name="Lage O.M."/>
            <person name="Pohl T."/>
            <person name="Merkel B.J."/>
            <person name="Hornburger P."/>
            <person name="Mueller R.-W."/>
            <person name="Bruemmer F."/>
            <person name="Labrenz M."/>
            <person name="Spormann A.M."/>
            <person name="Op den Camp H."/>
            <person name="Overmann J."/>
            <person name="Amann R."/>
            <person name="Jetten M.S.M."/>
            <person name="Mascher T."/>
            <person name="Medema M.H."/>
            <person name="Devos D.P."/>
            <person name="Kaster A.-K."/>
            <person name="Ovreas L."/>
            <person name="Rohde M."/>
            <person name="Galperin M.Y."/>
            <person name="Jogler C."/>
        </authorList>
    </citation>
    <scope>NUCLEOTIDE SEQUENCE [LARGE SCALE GENOMIC DNA]</scope>
    <source>
        <strain evidence="1 2">Mal52</strain>
    </source>
</reference>
<evidence type="ECO:0000313" key="2">
    <source>
        <dbReference type="Proteomes" id="UP000319383"/>
    </source>
</evidence>
<gene>
    <name evidence="1" type="ORF">Mal52_04750</name>
</gene>
<dbReference type="InterPro" id="IPR027417">
    <property type="entry name" value="P-loop_NTPase"/>
</dbReference>
<name>A0A517ZHR9_9PLAN</name>
<dbReference type="KEGG" id="sdyn:Mal52_04750"/>
<protein>
    <submittedName>
        <fullName evidence="1">Uncharacterized protein</fullName>
    </submittedName>
</protein>
<dbReference type="Gene3D" id="3.40.50.300">
    <property type="entry name" value="P-loop containing nucleotide triphosphate hydrolases"/>
    <property type="match status" value="1"/>
</dbReference>
<accession>A0A517ZHR9</accession>
<organism evidence="1 2">
    <name type="scientific">Symmachiella dynata</name>
    <dbReference type="NCBI Taxonomy" id="2527995"/>
    <lineage>
        <taxon>Bacteria</taxon>
        <taxon>Pseudomonadati</taxon>
        <taxon>Planctomycetota</taxon>
        <taxon>Planctomycetia</taxon>
        <taxon>Planctomycetales</taxon>
        <taxon>Planctomycetaceae</taxon>
        <taxon>Symmachiella</taxon>
    </lineage>
</organism>
<dbReference type="RefSeq" id="WP_145374030.1">
    <property type="nucleotide sequence ID" value="NZ_CP036276.1"/>
</dbReference>
<dbReference type="EMBL" id="CP036276">
    <property type="protein sequence ID" value="QDU42020.1"/>
    <property type="molecule type" value="Genomic_DNA"/>
</dbReference>
<evidence type="ECO:0000313" key="1">
    <source>
        <dbReference type="EMBL" id="QDU42020.1"/>
    </source>
</evidence>
<dbReference type="Proteomes" id="UP000319383">
    <property type="component" value="Chromosome"/>
</dbReference>
<sequence>MRERRIILVDGMPGTGKSTLAQFIYRQLRSGGQPVKWYHEESATHPVRLFYEPHRHRSWSNYCDEVVSSWQQFVRELDSRNDVAVIDAALLQNHVRSMLIFDCDRDLILDLVLRIENTITAFNPVLIYLAPSDIEANFRDVVESRGQRLMELWTAAHDQYPYTRSASLTGYAGFIKFWKEFDEISDRAFDQIGFKKLRQRIAHSDWKTRYVEALDFWDVPQPTAVSTMDRLERFAGDYQMLDDHSATTFRLRPLGDSLIATVDQPSFDVQSGPFGCFRQARLIPQAQNEFYVAAWPHVVRFEEDAKGLVANLNVTNAAVGWPPSHFKYCKM</sequence>
<proteinExistence type="predicted"/>
<dbReference type="SUPFAM" id="SSF52540">
    <property type="entry name" value="P-loop containing nucleoside triphosphate hydrolases"/>
    <property type="match status" value="1"/>
</dbReference>